<dbReference type="SUPFAM" id="SSF49562">
    <property type="entry name" value="C2 domain (Calcium/lipid-binding domain, CaLB)"/>
    <property type="match status" value="1"/>
</dbReference>
<evidence type="ECO:0000313" key="5">
    <source>
        <dbReference type="Proteomes" id="UP000792457"/>
    </source>
</evidence>
<proteinExistence type="inferred from homology"/>
<protein>
    <recommendedName>
        <fullName evidence="3">C2 domain-containing protein</fullName>
    </recommendedName>
</protein>
<dbReference type="GO" id="GO:0006887">
    <property type="term" value="P:exocytosis"/>
    <property type="evidence" value="ECO:0007669"/>
    <property type="project" value="UniProtKB-KW"/>
</dbReference>
<evidence type="ECO:0000259" key="3">
    <source>
        <dbReference type="PROSITE" id="PS50004"/>
    </source>
</evidence>
<dbReference type="PRINTS" id="PR00360">
    <property type="entry name" value="C2DOMAIN"/>
</dbReference>
<dbReference type="Proteomes" id="UP000792457">
    <property type="component" value="Unassembled WGS sequence"/>
</dbReference>
<dbReference type="Gene3D" id="2.60.40.150">
    <property type="entry name" value="C2 domain"/>
    <property type="match status" value="1"/>
</dbReference>
<dbReference type="InterPro" id="IPR052095">
    <property type="entry name" value="UNC-13_domain"/>
</dbReference>
<comment type="similarity">
    <text evidence="1">Belongs to the unc-13 family.</text>
</comment>
<dbReference type="CDD" id="cd00030">
    <property type="entry name" value="C2"/>
    <property type="match status" value="1"/>
</dbReference>
<feature type="non-terminal residue" evidence="4">
    <location>
        <position position="1"/>
    </location>
</feature>
<dbReference type="PANTHER" id="PTHR45999:SF2">
    <property type="entry name" value="PROTEIN UNC-13 HOMOLOG 4B"/>
    <property type="match status" value="1"/>
</dbReference>
<comment type="caution">
    <text evidence="4">The sequence shown here is derived from an EMBL/GenBank/DDBJ whole genome shotgun (WGS) entry which is preliminary data.</text>
</comment>
<dbReference type="PANTHER" id="PTHR45999">
    <property type="entry name" value="UNC-13-4A, ISOFORM B"/>
    <property type="match status" value="1"/>
</dbReference>
<dbReference type="GO" id="GO:0099503">
    <property type="term" value="C:secretory vesicle"/>
    <property type="evidence" value="ECO:0007669"/>
    <property type="project" value="TreeGrafter"/>
</dbReference>
<dbReference type="EMBL" id="KZ309484">
    <property type="protein sequence ID" value="KAG8239010.1"/>
    <property type="molecule type" value="Genomic_DNA"/>
</dbReference>
<evidence type="ECO:0000256" key="1">
    <source>
        <dbReference type="ARBA" id="ARBA00005823"/>
    </source>
</evidence>
<gene>
    <name evidence="4" type="ORF">J437_LFUL005067</name>
</gene>
<keyword evidence="5" id="KW-1185">Reference proteome</keyword>
<dbReference type="PROSITE" id="PS50004">
    <property type="entry name" value="C2"/>
    <property type="match status" value="1"/>
</dbReference>
<dbReference type="SMART" id="SM00239">
    <property type="entry name" value="C2"/>
    <property type="match status" value="1"/>
</dbReference>
<dbReference type="InterPro" id="IPR035892">
    <property type="entry name" value="C2_domain_sf"/>
</dbReference>
<dbReference type="AlphaFoldDB" id="A0A8K0KSK8"/>
<dbReference type="OrthoDB" id="67700at2759"/>
<reference evidence="4" key="2">
    <citation type="submission" date="2017-10" db="EMBL/GenBank/DDBJ databases">
        <title>Ladona fulva Genome sequencing and assembly.</title>
        <authorList>
            <person name="Murali S."/>
            <person name="Richards S."/>
            <person name="Bandaranaike D."/>
            <person name="Bellair M."/>
            <person name="Blankenburg K."/>
            <person name="Chao H."/>
            <person name="Dinh H."/>
            <person name="Doddapaneni H."/>
            <person name="Dugan-Rocha S."/>
            <person name="Elkadiri S."/>
            <person name="Gnanaolivu R."/>
            <person name="Hernandez B."/>
            <person name="Skinner E."/>
            <person name="Javaid M."/>
            <person name="Lee S."/>
            <person name="Li M."/>
            <person name="Ming W."/>
            <person name="Munidasa M."/>
            <person name="Muniz J."/>
            <person name="Nguyen L."/>
            <person name="Hughes D."/>
            <person name="Osuji N."/>
            <person name="Pu L.-L."/>
            <person name="Puazo M."/>
            <person name="Qu C."/>
            <person name="Quiroz J."/>
            <person name="Raj R."/>
            <person name="Weissenberger G."/>
            <person name="Xin Y."/>
            <person name="Zou X."/>
            <person name="Han Y."/>
            <person name="Worley K."/>
            <person name="Muzny D."/>
            <person name="Gibbs R."/>
        </authorList>
    </citation>
    <scope>NUCLEOTIDE SEQUENCE</scope>
    <source>
        <strain evidence="4">Sampled in the wild</strain>
    </source>
</reference>
<reference evidence="4" key="1">
    <citation type="submission" date="2013-04" db="EMBL/GenBank/DDBJ databases">
        <authorList>
            <person name="Qu J."/>
            <person name="Murali S.C."/>
            <person name="Bandaranaike D."/>
            <person name="Bellair M."/>
            <person name="Blankenburg K."/>
            <person name="Chao H."/>
            <person name="Dinh H."/>
            <person name="Doddapaneni H."/>
            <person name="Downs B."/>
            <person name="Dugan-Rocha S."/>
            <person name="Elkadiri S."/>
            <person name="Gnanaolivu R.D."/>
            <person name="Hernandez B."/>
            <person name="Javaid M."/>
            <person name="Jayaseelan J.C."/>
            <person name="Lee S."/>
            <person name="Li M."/>
            <person name="Ming W."/>
            <person name="Munidasa M."/>
            <person name="Muniz J."/>
            <person name="Nguyen L."/>
            <person name="Ongeri F."/>
            <person name="Osuji N."/>
            <person name="Pu L.-L."/>
            <person name="Puazo M."/>
            <person name="Qu C."/>
            <person name="Quiroz J."/>
            <person name="Raj R."/>
            <person name="Weissenberger G."/>
            <person name="Xin Y."/>
            <person name="Zou X."/>
            <person name="Han Y."/>
            <person name="Richards S."/>
            <person name="Worley K."/>
            <person name="Muzny D."/>
            <person name="Gibbs R."/>
        </authorList>
    </citation>
    <scope>NUCLEOTIDE SEQUENCE</scope>
    <source>
        <strain evidence="4">Sampled in the wild</strain>
    </source>
</reference>
<accession>A0A8K0KSK8</accession>
<feature type="domain" description="C2" evidence="3">
    <location>
        <begin position="70"/>
        <end position="202"/>
    </location>
</feature>
<name>A0A8K0KSK8_LADFU</name>
<sequence>MKQEAVRQFRGIKKSEMRRKVEQDLNSLTLEELYSEVLYEIIHMIGDGDEEEREELFSYLREAFKFEDLTHNELLENAKAKEVAKVLPLLWRVMLSMFWNWMDLIHKSEALNGLSDPYCTLYLNSAAEHRYNTSVKSETLTPAWEEHFSLPLGKCLDDKLIIEVWDFDPAESVTEKMKKIGGVKGVKGLRKLMKEIAVTASTGKHDDELIGSYQIPLKIGHYGWKGDFSSKGEILLNQHLAQAGINVYHQLLAQWIEYVNVHVEHPIHFVVFSRLMESLVVPLQSTTPFSDEEKKSFWEALKKLLPSCFNCLKKIRRLSAEEKGSHIQLSGLLSIFATLKKLHCPDGIELFSTSTFSWFKTIENGCDIQGSIRDAVTQSANEWYVFNELSIPVTGQTIWCPLEKKGKAKAQGMLKLKISLGAVKNLQVAMQEHRSLLKVLLLYELENRK</sequence>
<keyword evidence="2" id="KW-0268">Exocytosis</keyword>
<evidence type="ECO:0000313" key="4">
    <source>
        <dbReference type="EMBL" id="KAG8239010.1"/>
    </source>
</evidence>
<dbReference type="InterPro" id="IPR000008">
    <property type="entry name" value="C2_dom"/>
</dbReference>
<evidence type="ECO:0000256" key="2">
    <source>
        <dbReference type="ARBA" id="ARBA00022483"/>
    </source>
</evidence>
<dbReference type="Pfam" id="PF00168">
    <property type="entry name" value="C2"/>
    <property type="match status" value="1"/>
</dbReference>
<organism evidence="4 5">
    <name type="scientific">Ladona fulva</name>
    <name type="common">Scarce chaser dragonfly</name>
    <name type="synonym">Libellula fulva</name>
    <dbReference type="NCBI Taxonomy" id="123851"/>
    <lineage>
        <taxon>Eukaryota</taxon>
        <taxon>Metazoa</taxon>
        <taxon>Ecdysozoa</taxon>
        <taxon>Arthropoda</taxon>
        <taxon>Hexapoda</taxon>
        <taxon>Insecta</taxon>
        <taxon>Pterygota</taxon>
        <taxon>Palaeoptera</taxon>
        <taxon>Odonata</taxon>
        <taxon>Epiprocta</taxon>
        <taxon>Anisoptera</taxon>
        <taxon>Libelluloidea</taxon>
        <taxon>Libellulidae</taxon>
        <taxon>Ladona</taxon>
    </lineage>
</organism>